<feature type="region of interest" description="Disordered" evidence="1">
    <location>
        <begin position="32"/>
        <end position="53"/>
    </location>
</feature>
<sequence length="121" mass="12580">MTDENGAAGLLGDVREGMTVVDALGEELGTVEEVRLGDPEAVTDAGQRSDAGGGDLLDAAARAVLSGPDLPEEEAALLRRTGYLRVGRILARDLYAAAGDVHRVDGEMVRLRVPADQLSPG</sequence>
<reference evidence="3" key="1">
    <citation type="submission" date="2016-10" db="EMBL/GenBank/DDBJ databases">
        <authorList>
            <person name="Varghese N."/>
            <person name="Submissions S."/>
        </authorList>
    </citation>
    <scope>NUCLEOTIDE SEQUENCE [LARGE SCALE GENOMIC DNA]</scope>
    <source>
        <strain evidence="3">DSM 45237</strain>
    </source>
</reference>
<evidence type="ECO:0000256" key="1">
    <source>
        <dbReference type="SAM" id="MobiDB-lite"/>
    </source>
</evidence>
<keyword evidence="3" id="KW-1185">Reference proteome</keyword>
<protein>
    <recommendedName>
        <fullName evidence="4">PRC-barrel domain-containing protein</fullName>
    </recommendedName>
</protein>
<proteinExistence type="predicted"/>
<dbReference type="AlphaFoldDB" id="A0A1H5LWL2"/>
<accession>A0A1H5LWL2</accession>
<dbReference type="RefSeq" id="WP_069113410.1">
    <property type="nucleotide sequence ID" value="NZ_FNUC01000003.1"/>
</dbReference>
<gene>
    <name evidence="2" type="ORF">SAMN04488561_2806</name>
</gene>
<dbReference type="EMBL" id="FNUC01000003">
    <property type="protein sequence ID" value="SEE81340.1"/>
    <property type="molecule type" value="Genomic_DNA"/>
</dbReference>
<dbReference type="STRING" id="561176.SAMN04488561_2806"/>
<evidence type="ECO:0008006" key="4">
    <source>
        <dbReference type="Google" id="ProtNLM"/>
    </source>
</evidence>
<evidence type="ECO:0000313" key="2">
    <source>
        <dbReference type="EMBL" id="SEE81340.1"/>
    </source>
</evidence>
<evidence type="ECO:0000313" key="3">
    <source>
        <dbReference type="Proteomes" id="UP000181980"/>
    </source>
</evidence>
<name>A0A1H5LWL2_9ACTN</name>
<organism evidence="2 3">
    <name type="scientific">Jiangella alba</name>
    <dbReference type="NCBI Taxonomy" id="561176"/>
    <lineage>
        <taxon>Bacteria</taxon>
        <taxon>Bacillati</taxon>
        <taxon>Actinomycetota</taxon>
        <taxon>Actinomycetes</taxon>
        <taxon>Jiangellales</taxon>
        <taxon>Jiangellaceae</taxon>
        <taxon>Jiangella</taxon>
    </lineage>
</organism>
<dbReference type="OrthoDB" id="4947588at2"/>
<dbReference type="Proteomes" id="UP000181980">
    <property type="component" value="Unassembled WGS sequence"/>
</dbReference>